<sequence>MAVSIFRRLKYEQSRANVVLDGPVNEILDLKALSTAPVATISEDAFEDLIQEIHERESRKCNLIMYGVTEVNIGTADNGGDRNVVATVLDKVSITDAYSYYVNDAQNNISANPYRFWSFVRDKRQKSRIPGRMVLDGESLDDPRMIVNGFGRYFGSVFTQPSFAPNHQNHYNVNTCLNITEFSVDEIVKSIIRLKDCCSSGRDQISVFFIKDCNRVLAYPLAKLFKLALSTSSFSDVWKMARIVPIFKSDDSCDITNYRPIAILSNIPVT</sequence>
<comment type="caution">
    <text evidence="1">The sequence shown here is derived from an EMBL/GenBank/DDBJ whole genome shotgun (WGS) entry which is preliminary data.</text>
</comment>
<dbReference type="Proteomes" id="UP001458880">
    <property type="component" value="Unassembled WGS sequence"/>
</dbReference>
<evidence type="ECO:0000313" key="1">
    <source>
        <dbReference type="EMBL" id="KAK9739924.1"/>
    </source>
</evidence>
<gene>
    <name evidence="1" type="ORF">QE152_g8572</name>
</gene>
<keyword evidence="2" id="KW-1185">Reference proteome</keyword>
<evidence type="ECO:0000313" key="2">
    <source>
        <dbReference type="Proteomes" id="UP001458880"/>
    </source>
</evidence>
<organism evidence="1 2">
    <name type="scientific">Popillia japonica</name>
    <name type="common">Japanese beetle</name>
    <dbReference type="NCBI Taxonomy" id="7064"/>
    <lineage>
        <taxon>Eukaryota</taxon>
        <taxon>Metazoa</taxon>
        <taxon>Ecdysozoa</taxon>
        <taxon>Arthropoda</taxon>
        <taxon>Hexapoda</taxon>
        <taxon>Insecta</taxon>
        <taxon>Pterygota</taxon>
        <taxon>Neoptera</taxon>
        <taxon>Endopterygota</taxon>
        <taxon>Coleoptera</taxon>
        <taxon>Polyphaga</taxon>
        <taxon>Scarabaeiformia</taxon>
        <taxon>Scarabaeidae</taxon>
        <taxon>Rutelinae</taxon>
        <taxon>Popillia</taxon>
    </lineage>
</organism>
<reference evidence="1 2" key="1">
    <citation type="journal article" date="2024" name="BMC Genomics">
        <title>De novo assembly and annotation of Popillia japonica's genome with initial clues to its potential as an invasive pest.</title>
        <authorList>
            <person name="Cucini C."/>
            <person name="Boschi S."/>
            <person name="Funari R."/>
            <person name="Cardaioli E."/>
            <person name="Iannotti N."/>
            <person name="Marturano G."/>
            <person name="Paoli F."/>
            <person name="Bruttini M."/>
            <person name="Carapelli A."/>
            <person name="Frati F."/>
            <person name="Nardi F."/>
        </authorList>
    </citation>
    <scope>NUCLEOTIDE SEQUENCE [LARGE SCALE GENOMIC DNA]</scope>
    <source>
        <strain evidence="1">DMR45628</strain>
    </source>
</reference>
<dbReference type="PANTHER" id="PTHR33395:SF22">
    <property type="entry name" value="REVERSE TRANSCRIPTASE DOMAIN-CONTAINING PROTEIN"/>
    <property type="match status" value="1"/>
</dbReference>
<protein>
    <submittedName>
        <fullName evidence="1">Uncharacterized protein</fullName>
    </submittedName>
</protein>
<accession>A0AAW1M2A4</accession>
<dbReference type="EMBL" id="JASPKY010000069">
    <property type="protein sequence ID" value="KAK9739924.1"/>
    <property type="molecule type" value="Genomic_DNA"/>
</dbReference>
<name>A0AAW1M2A4_POPJA</name>
<proteinExistence type="predicted"/>
<dbReference type="AlphaFoldDB" id="A0AAW1M2A4"/>
<dbReference type="PANTHER" id="PTHR33395">
    <property type="entry name" value="TRANSCRIPTASE, PUTATIVE-RELATED-RELATED"/>
    <property type="match status" value="1"/>
</dbReference>